<reference evidence="1 2" key="2">
    <citation type="journal article" date="2022" name="Mol. Biol. Evol.">
        <title>Comparative Genomics Reveals Insights into the Divergent Evolution of Astigmatic Mites and Household Pest Adaptations.</title>
        <authorList>
            <person name="Xiong Q."/>
            <person name="Wan A.T."/>
            <person name="Liu X."/>
            <person name="Fung C.S."/>
            <person name="Xiao X."/>
            <person name="Malainual N."/>
            <person name="Hou J."/>
            <person name="Wang L."/>
            <person name="Wang M."/>
            <person name="Yang K.Y."/>
            <person name="Cui Y."/>
            <person name="Leung E.L."/>
            <person name="Nong W."/>
            <person name="Shin S.K."/>
            <person name="Au S.W."/>
            <person name="Jeong K.Y."/>
            <person name="Chew F.T."/>
            <person name="Hui J.H."/>
            <person name="Leung T.F."/>
            <person name="Tungtrongchitr A."/>
            <person name="Zhong N."/>
            <person name="Liu Z."/>
            <person name="Tsui S.K."/>
        </authorList>
    </citation>
    <scope>NUCLEOTIDE SEQUENCE [LARGE SCALE GENOMIC DNA]</scope>
    <source>
        <strain evidence="1">Derp</strain>
    </source>
</reference>
<proteinExistence type="predicted"/>
<dbReference type="Proteomes" id="UP000887458">
    <property type="component" value="Unassembled WGS sequence"/>
</dbReference>
<name>A0ABQ8J914_DERPT</name>
<accession>A0ABQ8J914</accession>
<gene>
    <name evidence="1" type="ORF">DERP_005577</name>
</gene>
<reference evidence="1 2" key="1">
    <citation type="journal article" date="2018" name="J. Allergy Clin. Immunol.">
        <title>High-quality assembly of Dermatophagoides pteronyssinus genome and transcriptome reveals a wide range of novel allergens.</title>
        <authorList>
            <person name="Liu X.Y."/>
            <person name="Yang K.Y."/>
            <person name="Wang M.Q."/>
            <person name="Kwok J.S."/>
            <person name="Zeng X."/>
            <person name="Yang Z."/>
            <person name="Xiao X.J."/>
            <person name="Lau C.P."/>
            <person name="Li Y."/>
            <person name="Huang Z.M."/>
            <person name="Ba J.G."/>
            <person name="Yim A.K."/>
            <person name="Ouyang C.Y."/>
            <person name="Ngai S.M."/>
            <person name="Chan T.F."/>
            <person name="Leung E.L."/>
            <person name="Liu L."/>
            <person name="Liu Z.G."/>
            <person name="Tsui S.K."/>
        </authorList>
    </citation>
    <scope>NUCLEOTIDE SEQUENCE [LARGE SCALE GENOMIC DNA]</scope>
    <source>
        <strain evidence="1">Derp</strain>
    </source>
</reference>
<sequence length="265" mass="31760">MYSVLVNGRQARQRIQKLIENYDKNIHDEMMDSNCSSKYFDPKQQTKTMKKLFKCSLQIDQLLKKIYSVEKNSTWLDEIFSLNKQTIDLIEILESFGLSSNDNNDVLMINFRNQMLEKLQKHRQEMIHSFVKFLKLIIEKKLEKDRMTDKMADMVNNVTGYLNNVLEKNIQPNLEYIVNIWNRMFDDDDKKDEQIMDTNNHQPNHSNIEDSKTSGLSDCYISSFFDDDDFSSIFNDYYDDYYDDYEQEFSQEFSFSHIDDFAEYF</sequence>
<evidence type="ECO:0000313" key="2">
    <source>
        <dbReference type="Proteomes" id="UP000887458"/>
    </source>
</evidence>
<organism evidence="1 2">
    <name type="scientific">Dermatophagoides pteronyssinus</name>
    <name type="common">European house dust mite</name>
    <dbReference type="NCBI Taxonomy" id="6956"/>
    <lineage>
        <taxon>Eukaryota</taxon>
        <taxon>Metazoa</taxon>
        <taxon>Ecdysozoa</taxon>
        <taxon>Arthropoda</taxon>
        <taxon>Chelicerata</taxon>
        <taxon>Arachnida</taxon>
        <taxon>Acari</taxon>
        <taxon>Acariformes</taxon>
        <taxon>Sarcoptiformes</taxon>
        <taxon>Astigmata</taxon>
        <taxon>Psoroptidia</taxon>
        <taxon>Analgoidea</taxon>
        <taxon>Pyroglyphidae</taxon>
        <taxon>Dermatophagoidinae</taxon>
        <taxon>Dermatophagoides</taxon>
    </lineage>
</organism>
<comment type="caution">
    <text evidence="1">The sequence shown here is derived from an EMBL/GenBank/DDBJ whole genome shotgun (WGS) entry which is preliminary data.</text>
</comment>
<protein>
    <submittedName>
        <fullName evidence="1">Uncharacterized protein</fullName>
    </submittedName>
</protein>
<evidence type="ECO:0000313" key="1">
    <source>
        <dbReference type="EMBL" id="KAH9419075.1"/>
    </source>
</evidence>
<keyword evidence="2" id="KW-1185">Reference proteome</keyword>
<dbReference type="EMBL" id="NJHN03000060">
    <property type="protein sequence ID" value="KAH9419075.1"/>
    <property type="molecule type" value="Genomic_DNA"/>
</dbReference>